<dbReference type="InterPro" id="IPR035895">
    <property type="entry name" value="HPr-like_sf"/>
</dbReference>
<comment type="subcellular location">
    <subcellularLocation>
        <location evidence="2">Cytoplasm</location>
    </subcellularLocation>
</comment>
<dbReference type="PROSITE" id="PS51350">
    <property type="entry name" value="PTS_HPR_DOM"/>
    <property type="match status" value="1"/>
</dbReference>
<reference evidence="8 9" key="1">
    <citation type="submission" date="2019-06" db="EMBL/GenBank/DDBJ databases">
        <title>Psychrobacillus vulpis sp. nov., a new species isolated from feces of a red fox that inhabits in The Tablas de Daimiel Natural Park, Albacete, Spain.</title>
        <authorList>
            <person name="Rodriguez M."/>
            <person name="Reina J.C."/>
            <person name="Bejar V."/>
            <person name="Llamas I."/>
        </authorList>
    </citation>
    <scope>NUCLEOTIDE SEQUENCE [LARGE SCALE GENOMIC DNA]</scope>
    <source>
        <strain evidence="8 9">Z8</strain>
    </source>
</reference>
<evidence type="ECO:0000313" key="8">
    <source>
        <dbReference type="EMBL" id="TQR21392.1"/>
    </source>
</evidence>
<name>A0A544TVB7_9BACI</name>
<evidence type="ECO:0000313" key="9">
    <source>
        <dbReference type="Proteomes" id="UP000316626"/>
    </source>
</evidence>
<comment type="caution">
    <text evidence="8">The sequence shown here is derived from an EMBL/GenBank/DDBJ whole genome shotgun (WGS) entry which is preliminary data.</text>
</comment>
<dbReference type="InterPro" id="IPR000032">
    <property type="entry name" value="HPr-like"/>
</dbReference>
<sequence>MEKTFKITTLEGVHARPSALIVAAVTPFTSNVELIYNGKSANLKSIMAVMTQSIPTGSVITISAEGADAEALMSKVTNVIISHGIGEEC</sequence>
<dbReference type="SUPFAM" id="SSF55594">
    <property type="entry name" value="HPr-like"/>
    <property type="match status" value="1"/>
</dbReference>
<dbReference type="RefSeq" id="WP_142640520.1">
    <property type="nucleotide sequence ID" value="NZ_VDGI01000001.1"/>
</dbReference>
<dbReference type="NCBIfam" id="TIGR01003">
    <property type="entry name" value="PTS_HPr_family"/>
    <property type="match status" value="1"/>
</dbReference>
<dbReference type="InterPro" id="IPR050399">
    <property type="entry name" value="HPr"/>
</dbReference>
<keyword evidence="5" id="KW-0813">Transport</keyword>
<dbReference type="Gene3D" id="3.30.1340.10">
    <property type="entry name" value="HPr-like"/>
    <property type="match status" value="1"/>
</dbReference>
<protein>
    <recommendedName>
        <fullName evidence="3">Phosphocarrier protein HPr</fullName>
    </recommendedName>
</protein>
<dbReference type="AlphaFoldDB" id="A0A544TVB7"/>
<keyword evidence="9" id="KW-1185">Reference proteome</keyword>
<dbReference type="InterPro" id="IPR001020">
    <property type="entry name" value="PTS_HPr_His_P_site"/>
</dbReference>
<dbReference type="GO" id="GO:0009401">
    <property type="term" value="P:phosphoenolpyruvate-dependent sugar phosphotransferase system"/>
    <property type="evidence" value="ECO:0007669"/>
    <property type="project" value="UniProtKB-KW"/>
</dbReference>
<dbReference type="PANTHER" id="PTHR33705">
    <property type="entry name" value="PHOSPHOCARRIER PROTEIN HPR"/>
    <property type="match status" value="1"/>
</dbReference>
<organism evidence="8 9">
    <name type="scientific">Psychrobacillus vulpis</name>
    <dbReference type="NCBI Taxonomy" id="2325572"/>
    <lineage>
        <taxon>Bacteria</taxon>
        <taxon>Bacillati</taxon>
        <taxon>Bacillota</taxon>
        <taxon>Bacilli</taxon>
        <taxon>Bacillales</taxon>
        <taxon>Bacillaceae</taxon>
        <taxon>Psychrobacillus</taxon>
    </lineage>
</organism>
<evidence type="ECO:0000256" key="1">
    <source>
        <dbReference type="ARBA" id="ARBA00003681"/>
    </source>
</evidence>
<evidence type="ECO:0000259" key="7">
    <source>
        <dbReference type="PROSITE" id="PS51350"/>
    </source>
</evidence>
<evidence type="ECO:0000256" key="6">
    <source>
        <dbReference type="ARBA" id="ARBA00022683"/>
    </source>
</evidence>
<evidence type="ECO:0000256" key="3">
    <source>
        <dbReference type="ARBA" id="ARBA00020422"/>
    </source>
</evidence>
<comment type="function">
    <text evidence="1">General (non sugar-specific) component of the phosphoenolpyruvate-dependent sugar phosphotransferase system (sugar PTS). This major carbohydrate active-transport system catalyzes the phosphorylation of incoming sugar substrates concomitantly with their translocation across the cell membrane. The phosphoryl group from phosphoenolpyruvate (PEP) is transferred to the phosphoryl carrier protein HPr by enzyme I. Phospho-HPr then transfers it to the PTS EIIA domain.</text>
</comment>
<dbReference type="PROSITE" id="PS00369">
    <property type="entry name" value="PTS_HPR_HIS"/>
    <property type="match status" value="1"/>
</dbReference>
<evidence type="ECO:0000256" key="2">
    <source>
        <dbReference type="ARBA" id="ARBA00004496"/>
    </source>
</evidence>
<proteinExistence type="predicted"/>
<dbReference type="GO" id="GO:0005737">
    <property type="term" value="C:cytoplasm"/>
    <property type="evidence" value="ECO:0007669"/>
    <property type="project" value="UniProtKB-SubCell"/>
</dbReference>
<dbReference type="PANTHER" id="PTHR33705:SF2">
    <property type="entry name" value="PHOSPHOCARRIER PROTEIN NPR"/>
    <property type="match status" value="1"/>
</dbReference>
<keyword evidence="5" id="KW-0762">Sugar transport</keyword>
<gene>
    <name evidence="8" type="ORF">FG384_00010</name>
</gene>
<keyword evidence="4" id="KW-0963">Cytoplasm</keyword>
<accession>A0A544TVB7</accession>
<keyword evidence="6" id="KW-0598">Phosphotransferase system</keyword>
<evidence type="ECO:0000256" key="4">
    <source>
        <dbReference type="ARBA" id="ARBA00022490"/>
    </source>
</evidence>
<dbReference type="EMBL" id="VDGI01000001">
    <property type="protein sequence ID" value="TQR21392.1"/>
    <property type="molecule type" value="Genomic_DNA"/>
</dbReference>
<dbReference type="PRINTS" id="PR00107">
    <property type="entry name" value="PHOSPHOCPHPR"/>
</dbReference>
<evidence type="ECO:0000256" key="5">
    <source>
        <dbReference type="ARBA" id="ARBA00022597"/>
    </source>
</evidence>
<dbReference type="Pfam" id="PF00381">
    <property type="entry name" value="PTS-HPr"/>
    <property type="match status" value="1"/>
</dbReference>
<feature type="domain" description="HPr" evidence="7">
    <location>
        <begin position="1"/>
        <end position="88"/>
    </location>
</feature>
<dbReference type="Proteomes" id="UP000316626">
    <property type="component" value="Unassembled WGS sequence"/>
</dbReference>
<dbReference type="OrthoDB" id="9809047at2"/>
<dbReference type="CDD" id="cd00367">
    <property type="entry name" value="PTS-HPr_like"/>
    <property type="match status" value="1"/>
</dbReference>